<dbReference type="EMBL" id="LWDE02000574">
    <property type="protein sequence ID" value="KAE8246486.1"/>
    <property type="molecule type" value="Genomic_DNA"/>
</dbReference>
<gene>
    <name evidence="2" type="ORF">A4X06_0g4996</name>
</gene>
<dbReference type="AlphaFoldDB" id="A0A8X7MRT2"/>
<feature type="compositionally biased region" description="Basic and acidic residues" evidence="1">
    <location>
        <begin position="344"/>
        <end position="375"/>
    </location>
</feature>
<evidence type="ECO:0000313" key="2">
    <source>
        <dbReference type="EMBL" id="KAE8246486.1"/>
    </source>
</evidence>
<comment type="caution">
    <text evidence="2">The sequence shown here is derived from an EMBL/GenBank/DDBJ whole genome shotgun (WGS) entry which is preliminary data.</text>
</comment>
<feature type="region of interest" description="Disordered" evidence="1">
    <location>
        <begin position="1"/>
        <end position="131"/>
    </location>
</feature>
<feature type="compositionally biased region" description="Polar residues" evidence="1">
    <location>
        <begin position="87"/>
        <end position="109"/>
    </location>
</feature>
<keyword evidence="3" id="KW-1185">Reference proteome</keyword>
<organism evidence="2 3">
    <name type="scientific">Tilletia controversa</name>
    <name type="common">dwarf bunt fungus</name>
    <dbReference type="NCBI Taxonomy" id="13291"/>
    <lineage>
        <taxon>Eukaryota</taxon>
        <taxon>Fungi</taxon>
        <taxon>Dikarya</taxon>
        <taxon>Basidiomycota</taxon>
        <taxon>Ustilaginomycotina</taxon>
        <taxon>Exobasidiomycetes</taxon>
        <taxon>Tilletiales</taxon>
        <taxon>Tilletiaceae</taxon>
        <taxon>Tilletia</taxon>
    </lineage>
</organism>
<proteinExistence type="predicted"/>
<sequence length="445" mass="47682">MPPKRQADSASAAEVDQAVKKPVLRTSRSTTAAGSVSSASPATPIAVNGRPAANNAPADGNGGGGRDSAAATGCGVHARVEGDRPDSVTSGLTLSSTNAAESTQSTSVPASAKAKAKGDAQPQWKNDALGPGCPSSHTIVLNWLNESSNYERWKGSEGDTQTALASDIQQEIIQNKCRAERSVATIVEKIKAMEKAFRAANDWRLQTGQGILDDAAAQDDSLEDDEDENKLTRRMNLVKSSVEAEVMKKCDFYYDVLGVMGERVSSNPSSSYSTTAKTDRAGAALRRSVLTNPSDEEDEDESNGEDKKEKEERRRNEGAGEKEGEKVEEDGNKEKGGEGQSKGKGKEKETPVKKEGVKGRPSETGRKFDKVDKASTPKRKPSAIEAALELRSQDRTKMEAELNTAKVKAEKLGAIMAVARQLREADEDLSFSDAMKQAKEIYEDV</sequence>
<reference evidence="2" key="1">
    <citation type="submission" date="2016-04" db="EMBL/GenBank/DDBJ databases">
        <authorList>
            <person name="Nguyen H.D."/>
            <person name="Samba Siva P."/>
            <person name="Cullis J."/>
            <person name="Levesque C.A."/>
            <person name="Hambleton S."/>
        </authorList>
    </citation>
    <scope>NUCLEOTIDE SEQUENCE</scope>
    <source>
        <strain evidence="2">DAOMC 236426</strain>
    </source>
</reference>
<reference evidence="2" key="2">
    <citation type="journal article" date="2019" name="IMA Fungus">
        <title>Genome sequencing and comparison of five Tilletia species to identify candidate genes for the detection of regulated species infecting wheat.</title>
        <authorList>
            <person name="Nguyen H.D.T."/>
            <person name="Sultana T."/>
            <person name="Kesanakurti P."/>
            <person name="Hambleton S."/>
        </authorList>
    </citation>
    <scope>NUCLEOTIDE SEQUENCE</scope>
    <source>
        <strain evidence="2">DAOMC 236426</strain>
    </source>
</reference>
<evidence type="ECO:0000313" key="3">
    <source>
        <dbReference type="Proteomes" id="UP000077684"/>
    </source>
</evidence>
<feature type="compositionally biased region" description="Low complexity" evidence="1">
    <location>
        <begin position="26"/>
        <end position="59"/>
    </location>
</feature>
<name>A0A8X7MRT2_9BASI</name>
<dbReference type="PANTHER" id="PTHR33324:SF2">
    <property type="entry name" value="MYB_SANT-LIKE DNA-BINDING DOMAIN-CONTAINING PROTEIN"/>
    <property type="match status" value="1"/>
</dbReference>
<feature type="region of interest" description="Disordered" evidence="1">
    <location>
        <begin position="263"/>
        <end position="383"/>
    </location>
</feature>
<evidence type="ECO:0000256" key="1">
    <source>
        <dbReference type="SAM" id="MobiDB-lite"/>
    </source>
</evidence>
<feature type="compositionally biased region" description="Acidic residues" evidence="1">
    <location>
        <begin position="294"/>
        <end position="303"/>
    </location>
</feature>
<dbReference type="PANTHER" id="PTHR33324">
    <property type="entry name" value="EXPRESSED PROTEIN"/>
    <property type="match status" value="1"/>
</dbReference>
<accession>A0A8X7MRT2</accession>
<protein>
    <submittedName>
        <fullName evidence="2">Uncharacterized protein</fullName>
    </submittedName>
</protein>
<dbReference type="Proteomes" id="UP000077684">
    <property type="component" value="Unassembled WGS sequence"/>
</dbReference>
<feature type="compositionally biased region" description="Basic and acidic residues" evidence="1">
    <location>
        <begin position="304"/>
        <end position="337"/>
    </location>
</feature>